<name>A0AAE9HG16_9CAUD</name>
<evidence type="ECO:0000256" key="1">
    <source>
        <dbReference type="SAM" id="MobiDB-lite"/>
    </source>
</evidence>
<proteinExistence type="predicted"/>
<dbReference type="EMBL" id="ON086804">
    <property type="protein sequence ID" value="UPU16117.1"/>
    <property type="molecule type" value="Genomic_DNA"/>
</dbReference>
<evidence type="ECO:0000259" key="2">
    <source>
        <dbReference type="Pfam" id="PF26219"/>
    </source>
</evidence>
<sequence length="114" mass="13188">MRHGDIEFTTSTTMEDREMQENDEQYDSPNGSEWIVAVDKWGTVTILKTPNIHYSLLDPGNAEEIGLPFEVEDKIPGVYKWKCNLNVGTDWETGYVDEIEFEVIEETLLWSVEQ</sequence>
<reference evidence="3" key="1">
    <citation type="submission" date="2022-03" db="EMBL/GenBank/DDBJ databases">
        <authorList>
            <person name="Ragab S."/>
            <person name="Abdelmoteleb M."/>
            <person name="El-Shibiny A."/>
        </authorList>
    </citation>
    <scope>NUCLEOTIDE SEQUENCE</scope>
</reference>
<keyword evidence="4" id="KW-1185">Reference proteome</keyword>
<feature type="domain" description="DUF8046" evidence="2">
    <location>
        <begin position="23"/>
        <end position="112"/>
    </location>
</feature>
<accession>A0AAE9HG16</accession>
<feature type="region of interest" description="Disordered" evidence="1">
    <location>
        <begin position="1"/>
        <end position="30"/>
    </location>
</feature>
<dbReference type="Pfam" id="PF26219">
    <property type="entry name" value="DUF8046"/>
    <property type="match status" value="1"/>
</dbReference>
<organism evidence="3 4">
    <name type="scientific">Escherichia phage ZCEC13</name>
    <dbReference type="NCBI Taxonomy" id="2935866"/>
    <lineage>
        <taxon>Viruses</taxon>
        <taxon>Duplodnaviria</taxon>
        <taxon>Heunggongvirae</taxon>
        <taxon>Uroviricota</taxon>
        <taxon>Caudoviricetes</taxon>
        <taxon>Jameshumphriesvirinae</taxon>
        <taxon>Zewailvirus</taxon>
        <taxon>Zewailvirus ZCEC13</taxon>
    </lineage>
</organism>
<dbReference type="InterPro" id="IPR058359">
    <property type="entry name" value="DUF8046"/>
</dbReference>
<evidence type="ECO:0000313" key="4">
    <source>
        <dbReference type="Proteomes" id="UP000830967"/>
    </source>
</evidence>
<dbReference type="Proteomes" id="UP000830967">
    <property type="component" value="Segment"/>
</dbReference>
<protein>
    <recommendedName>
        <fullName evidence="2">DUF8046 domain-containing protein</fullName>
    </recommendedName>
</protein>
<evidence type="ECO:0000313" key="3">
    <source>
        <dbReference type="EMBL" id="UPU16117.1"/>
    </source>
</evidence>